<sequence>MADQHANPTRETPLTDDDVRAPSHAERARTLVSQQTTGTLSTLDPEGFPHGSYVTFALDGANPIFLISKLATHTQHLLRDAKASLMVHESRAEDPLANGRVTLIGNCAKVEDAASARDAFLAQHPRSAYYADFADFAFYRLEPKTVRYIGGYGRMSWVDIEDFRAASPDPLAPDAEGILEHMNDDHAEALVLYARAFTRAVDAEDALMTGIDRYGFELSVGTKTGRRPARIAFDKEIATPLEARQVLVALVKQARAKLA</sequence>
<dbReference type="Gene3D" id="2.30.110.10">
    <property type="entry name" value="Electron Transport, Fmn-binding Protein, Chain A"/>
    <property type="match status" value="1"/>
</dbReference>
<dbReference type="InterPro" id="IPR019595">
    <property type="entry name" value="DUF2470"/>
</dbReference>
<dbReference type="KEGG" id="llu:AKJ09_10687"/>
<dbReference type="OrthoDB" id="9776211at2"/>
<dbReference type="PANTHER" id="PTHR13343">
    <property type="entry name" value="CREG1 PROTEIN"/>
    <property type="match status" value="1"/>
</dbReference>
<dbReference type="GO" id="GO:0005737">
    <property type="term" value="C:cytoplasm"/>
    <property type="evidence" value="ECO:0007669"/>
    <property type="project" value="UniProtKB-ARBA"/>
</dbReference>
<keyword evidence="5" id="KW-1185">Reference proteome</keyword>
<protein>
    <submittedName>
        <fullName evidence="4">Uncharacterized protein</fullName>
    </submittedName>
</protein>
<evidence type="ECO:0000313" key="5">
    <source>
        <dbReference type="Proteomes" id="UP000064967"/>
    </source>
</evidence>
<accession>A0A0K1QE37</accession>
<name>A0A0K1QE37_9BACT</name>
<proteinExistence type="predicted"/>
<dbReference type="Pfam" id="PF10615">
    <property type="entry name" value="DUF2470"/>
    <property type="match status" value="1"/>
</dbReference>
<evidence type="ECO:0000256" key="1">
    <source>
        <dbReference type="SAM" id="MobiDB-lite"/>
    </source>
</evidence>
<dbReference type="SUPFAM" id="SSF50475">
    <property type="entry name" value="FMN-binding split barrel"/>
    <property type="match status" value="1"/>
</dbReference>
<gene>
    <name evidence="4" type="ORF">AKJ09_10687</name>
</gene>
<organism evidence="4 5">
    <name type="scientific">Labilithrix luteola</name>
    <dbReference type="NCBI Taxonomy" id="1391654"/>
    <lineage>
        <taxon>Bacteria</taxon>
        <taxon>Pseudomonadati</taxon>
        <taxon>Myxococcota</taxon>
        <taxon>Polyangia</taxon>
        <taxon>Polyangiales</taxon>
        <taxon>Labilitrichaceae</taxon>
        <taxon>Labilithrix</taxon>
    </lineage>
</organism>
<dbReference type="Gene3D" id="3.20.180.10">
    <property type="entry name" value="PNP-oxidase-like"/>
    <property type="match status" value="1"/>
</dbReference>
<reference evidence="4 5" key="1">
    <citation type="submission" date="2015-08" db="EMBL/GenBank/DDBJ databases">
        <authorList>
            <person name="Babu N.S."/>
            <person name="Beckwith C.J."/>
            <person name="Beseler K.G."/>
            <person name="Brison A."/>
            <person name="Carone J.V."/>
            <person name="Caskin T.P."/>
            <person name="Diamond M."/>
            <person name="Durham M.E."/>
            <person name="Foxe J.M."/>
            <person name="Go M."/>
            <person name="Henderson B.A."/>
            <person name="Jones I.B."/>
            <person name="McGettigan J.A."/>
            <person name="Micheletti S.J."/>
            <person name="Nasrallah M.E."/>
            <person name="Ortiz D."/>
            <person name="Piller C.R."/>
            <person name="Privatt S.R."/>
            <person name="Schneider S.L."/>
            <person name="Sharp S."/>
            <person name="Smith T.C."/>
            <person name="Stanton J.D."/>
            <person name="Ullery H.E."/>
            <person name="Wilson R.J."/>
            <person name="Serrano M.G."/>
            <person name="Buck G."/>
            <person name="Lee V."/>
            <person name="Wang Y."/>
            <person name="Carvalho R."/>
            <person name="Voegtly L."/>
            <person name="Shi R."/>
            <person name="Duckworth R."/>
            <person name="Johnson A."/>
            <person name="Loviza R."/>
            <person name="Walstead R."/>
            <person name="Shah Z."/>
            <person name="Kiflezghi M."/>
            <person name="Wade K."/>
            <person name="Ball S.L."/>
            <person name="Bradley K.W."/>
            <person name="Asai D.J."/>
            <person name="Bowman C.A."/>
            <person name="Russell D.A."/>
            <person name="Pope W.H."/>
            <person name="Jacobs-Sera D."/>
            <person name="Hendrix R.W."/>
            <person name="Hatfull G.F."/>
        </authorList>
    </citation>
    <scope>NUCLEOTIDE SEQUENCE [LARGE SCALE GENOMIC DNA]</scope>
    <source>
        <strain evidence="4 5">DSM 27648</strain>
    </source>
</reference>
<feature type="region of interest" description="Disordered" evidence="1">
    <location>
        <begin position="1"/>
        <end position="24"/>
    </location>
</feature>
<dbReference type="AlphaFoldDB" id="A0A0K1QE37"/>
<feature type="compositionally biased region" description="Polar residues" evidence="1">
    <location>
        <begin position="1"/>
        <end position="12"/>
    </location>
</feature>
<feature type="domain" description="CREG-like beta-barrel" evidence="3">
    <location>
        <begin position="23"/>
        <end position="163"/>
    </location>
</feature>
<evidence type="ECO:0000259" key="3">
    <source>
        <dbReference type="Pfam" id="PF13883"/>
    </source>
</evidence>
<evidence type="ECO:0000259" key="2">
    <source>
        <dbReference type="Pfam" id="PF10615"/>
    </source>
</evidence>
<feature type="domain" description="DUF2470" evidence="2">
    <location>
        <begin position="176"/>
        <end position="250"/>
    </location>
</feature>
<dbReference type="EMBL" id="CP012333">
    <property type="protein sequence ID" value="AKV04024.1"/>
    <property type="molecule type" value="Genomic_DNA"/>
</dbReference>
<dbReference type="PANTHER" id="PTHR13343:SF17">
    <property type="entry name" value="CELLULAR REPRESSOR OF E1A-STIMULATED GENES, ISOFORM A"/>
    <property type="match status" value="1"/>
</dbReference>
<dbReference type="STRING" id="1391654.AKJ09_10687"/>
<dbReference type="InterPro" id="IPR037119">
    <property type="entry name" value="Haem_oxidase_HugZ-like_sf"/>
</dbReference>
<evidence type="ECO:0000313" key="4">
    <source>
        <dbReference type="EMBL" id="AKV04024.1"/>
    </source>
</evidence>
<dbReference type="Pfam" id="PF13883">
    <property type="entry name" value="CREG_beta-barrel"/>
    <property type="match status" value="1"/>
</dbReference>
<dbReference type="Proteomes" id="UP000064967">
    <property type="component" value="Chromosome"/>
</dbReference>
<dbReference type="RefSeq" id="WP_146654693.1">
    <property type="nucleotide sequence ID" value="NZ_CP012333.1"/>
</dbReference>
<dbReference type="InterPro" id="IPR055343">
    <property type="entry name" value="CREG_beta-barrel"/>
</dbReference>
<dbReference type="InterPro" id="IPR012349">
    <property type="entry name" value="Split_barrel_FMN-bd"/>
</dbReference>